<dbReference type="Proteomes" id="UP001164539">
    <property type="component" value="Chromosome 6"/>
</dbReference>
<protein>
    <submittedName>
        <fullName evidence="1">Glycosyltransferase</fullName>
    </submittedName>
</protein>
<proteinExistence type="predicted"/>
<reference evidence="1 2" key="1">
    <citation type="journal article" date="2023" name="Science">
        <title>Complex scaffold remodeling in plant triterpene biosynthesis.</title>
        <authorList>
            <person name="De La Pena R."/>
            <person name="Hodgson H."/>
            <person name="Liu J.C."/>
            <person name="Stephenson M.J."/>
            <person name="Martin A.C."/>
            <person name="Owen C."/>
            <person name="Harkess A."/>
            <person name="Leebens-Mack J."/>
            <person name="Jimenez L.E."/>
            <person name="Osbourn A."/>
            <person name="Sattely E.S."/>
        </authorList>
    </citation>
    <scope>NUCLEOTIDE SEQUENCE [LARGE SCALE GENOMIC DNA]</scope>
    <source>
        <strain evidence="2">cv. JPN11</strain>
        <tissue evidence="1">Leaf</tissue>
    </source>
</reference>
<comment type="caution">
    <text evidence="1">The sequence shown here is derived from an EMBL/GenBank/DDBJ whole genome shotgun (WGS) entry which is preliminary data.</text>
</comment>
<evidence type="ECO:0000313" key="2">
    <source>
        <dbReference type="Proteomes" id="UP001164539"/>
    </source>
</evidence>
<gene>
    <name evidence="1" type="ORF">OWV82_011318</name>
</gene>
<evidence type="ECO:0000313" key="1">
    <source>
        <dbReference type="EMBL" id="KAJ4716275.1"/>
    </source>
</evidence>
<accession>A0ACC1XXT8</accession>
<name>A0ACC1XXT8_MELAZ</name>
<sequence>MESEPRQLHVFFLAQMADEILMPTIELARLFARHDISIHEIEFPCTEAGLPERFQQLLQKCRPNCLVADLLLPWATEVASKLGIPRLVFYGSSFLSLCALDSKRSNKPQRDVITDLEPLTVPGLPDQIQMTNLQLPNFIRDATDNVIAKILDQALQVELKSYGVIVNSFHELEPAYSEHYRRVMGRKAWHVGPVSLSNRRANYKTQTENTAPIDGQEYLRWLDSKKPNLVLYVCFGSMYKFSALQLLEIAKGLEAYGQHFISVCMNGEDKEDWMPEGFKERIQGKGFIKKGWAPKIQILEHEDVGRFLTHCEWSSILEGVAAGVPMATWPLYGEQFFNEKLIIDVLRTGVGVGSQEWARWIDENKFIVKGNDISKAVTELMIGEEANNMRSKAKELGEMERRAVEEGGSSSTNLNALLADLRSNCP</sequence>
<dbReference type="EMBL" id="CM051399">
    <property type="protein sequence ID" value="KAJ4716275.1"/>
    <property type="molecule type" value="Genomic_DNA"/>
</dbReference>
<organism evidence="1 2">
    <name type="scientific">Melia azedarach</name>
    <name type="common">Chinaberry tree</name>
    <dbReference type="NCBI Taxonomy" id="155640"/>
    <lineage>
        <taxon>Eukaryota</taxon>
        <taxon>Viridiplantae</taxon>
        <taxon>Streptophyta</taxon>
        <taxon>Embryophyta</taxon>
        <taxon>Tracheophyta</taxon>
        <taxon>Spermatophyta</taxon>
        <taxon>Magnoliopsida</taxon>
        <taxon>eudicotyledons</taxon>
        <taxon>Gunneridae</taxon>
        <taxon>Pentapetalae</taxon>
        <taxon>rosids</taxon>
        <taxon>malvids</taxon>
        <taxon>Sapindales</taxon>
        <taxon>Meliaceae</taxon>
        <taxon>Melia</taxon>
    </lineage>
</organism>
<keyword evidence="2" id="KW-1185">Reference proteome</keyword>